<sequence length="3917" mass="409971">MAQNNPVIDLVETPNNDIDGQVVVCANDGSQLPHIFLCGANDVANLTVSYPGSTIEWQLLDENSCTNFGDNCTNQSQSCTYTTVATGENFPVGQDGKYRLRVNLGNGVFENHYFHVYQNNLDLQYQKADIGCEPFGNITITNLGGLYGFQLVNADNDQVIVPFSANNGPSFLIPGNGNYRIEAKQLDGINGNPIPNSCLFSTPAIPISTSTFSVSATSTEADCSGVATITANLSDGSPNYTYELRLNDGLDGGRGTLVQVVTGQTSDSYTFTGVGQGEYSVVGINSDGCEQSDVVTVAVDPNNTLSFEARVSQHITCKEGNILVDPAGGKPPYRYAIWQHIDETDNLITSYNSPSEIPASEFQTSEIFDILTPGNYTFVLVDRFGCFTISNSVDIEFVPPAEFAAPTVIDQACFGEATGSIQMNLIDDNGYQLTYYLFDEVIPQQDVFSGNFNLNDAIASNLSGFFPGLMQGDYTIVINMRKGSADCDFPYYYSVDGPAIELGGEAILIQPYSCVQTGTIRANNYGGGVSPYEFSLDGASWQTDDMFTGLLPGNYTILMRDALGCVVETNPVEILDVDGPTDLVFSPTPVTCTAPGSDVTVTVVGGTGPFDVQITSPVIQGATSITDDVALFEGLSPGTYTFSVTDTNDCTYQETFTISPITPIGVSGQLISNVTCFGDTNGEITYTVAGFNSSYDYTVTGPASFSNAGETSPTISLPNLAAGTYTIVVTDNETNCTDTTDVTIAGPPAELIISDLIVTDLSCSASGTATGSVSISATGGWGGYEYELLDPSGTSTGLQSNNSFTGLNDTSGDYTVIVRDAGGCEITQTFALSPIVNPVLDITANSLCYDSATGLTLTATVTSGGEAPFQYRLNGGAYQTSPDFTGLGPGSYTIDVIDSRNCTASTSIDVFPTLAATAALVKDLDCSATPNAEISVDISGGNPSFTYEVIRDGSVVQASTAVPAIPFSYFTSTAGLYEFVITDSQGCTVTTNQVVVTDNGLPVVSEVITNPLCDASADGIVELQISGGTPPYQVVFDGSTPSSQTTYAGLTAGNYNYTVTDDKGCQAFGTVTLVAPPALIPGTIDIIQDYRCDNASAILQAINYSGGTFPYEFSLDGVNWQGSDTFNTGIAAGSYTITIRDANGCVAQTPAVVIDPLNPPTDLTFTQTAPTCPAVTADVTVSVVDGTAPYTYEIIAPAANVVNNGNNNVFAGLPPGTYTFQVTDDKGCIIQENYTVADIPQVDAISQLVSNVTCFGDTDGAFTFTVSDFATTYSYVVTNGSAAAVQSQNNINLTTAISVAGLAADTYTVTITDDTTGCSTTTSVVVVGPPAALGFTYAATPVTCVQNGTITVTATDGWGGYEYQLEDTAGPAIVVPYQSSNTFTNVVPGSYNIYVRDAEGCETTQPVTIDPAAAPVIAFATSDLCYDSTNQASLSVSITDGVAPYTYSINGGGQTAVTGNPFTISNLIPGTYDIQVTDAYGCVSNIITETIAPQLQASAIVSKALDCSVSPDAVIDVSINNGYTPYASYEVRINGGGWSAPVALAGNSFSYTTAVDGTFDFRITDAEGCTGLTQAIVAPITTPVISSLLQTADILCNGDAGASIQVTLDTTQGVAPFTISVVNTTTSTNYGTQTSGLPAGTYEVTVTDANSCSDMEVIVIGEPDPIAYDINLVPITCTASGTSLGSITVENLTGGTAGYTYYLTGNNGTNQQYNATTGEDHTFTILQFGIYEVDVVDANGCSVRTTNIIASPPSDLNIDVSALTVDCSAGGTATVTVAAGGSGNYQFGILETYISPYSSSYQGPDAPGGDTATFTSLTPGVTYTFVVFDVGTNCYYFETADAPINSPSNLTSTLDAINNITCTGNADGNVSFTFDNYDAGATAVSYEIFNSQSNTTTGISGSQPVNPPAVGTGVFVPNLGPLPRGIYYILFTEVGGTNNGCSVASAEFTITESTNLLAVTASLERNDNCNLNAGQVSAVGQFGTAPYEYQIALSADPAPTEATWAGSTANVFNVEGGDYIVYVRDANGCIQSDPVFVPTDPSPDITVALNDQCLATEGNYSVDITLDVAGIAPHAIRIDGGAPQAAPGLVNAGNVITVSNLSSGVHTFEIIDQNGCSEIESITIYPPLNIAANITADENCDPANSGEVTVTANGGSGSYSFTQVSPAGPTNPTGIFTGLTHSITYTFEAEDTVTGCTTTVNVVLPAPVIPSFTLSATDVSCFGGSDGSITVTLDPGNIDIPYLYSLDGGTTTQVSNIFTGLAQGNYNVTVISSKGCEDTLPISIAEPSELSISATASAFSCDDSASTITVTINNDGLGNPSGTSPYMYSFDNGANFQSASTIQVPFGSPDVTVVVQDANGCTDTVVVPIPVMQEVTASINPLQAIDCVNGAEIIEIIAADGSGSYNYFELPAGNVVADPSNIVITQPGTYVYEIVDAVTNCSVIVEHIVPPYDLMDVTATVLTDATCSDSTDGIIEVTISGYTGTFNYQVLDSSGGFVAGASGPENATSDPYTFNVTASLPAGSYTVQITQTAYPECIGESNVVTIDAPEPLALQLLDNVNANCNMANAVVTVQATGGTAPYEYGASVSGAGVPATFPFDYTVELDPAVSLNWDIYVRDANGCLVAAPLAVTVDTDTSPDISLAVADECAPEGSFSITVTLNAVNTGIPPYRLSINGSAFQTVSAFPYTYTALNSGPYNIEIRDSNGCQDLENITIEPELSISAFAVTQPSCTADDGVIEFTVGGGSGSNTVELLRSDLTPTGIVPAGNQFTGVAFGDYIVRVTDDTLGTPNCVAEAPVSLEEPTPVTLLATDWTDVSCAGGSDGSITINLEPASPGVNDNPPYTYEITDGTTTITQDTNVFAGLPAGTYDITVTSNRNCIALDQVTISEPVALDAAITNVVPFACDPSNNQSAATIEVTITAGTGTPDYFYSVNGGNFLPTGGNVFTHSVTTAGNYDIVIRDANGCLFPLPTQTIEPLPQIVLDLAVGAADCPTGQEITVTSTGHSSVPATDLTFELLETGDVRPNLTTDSQVFNLTAPGIYTFRVTDNITGCYEIINYEVDPSPQYSVALTAVTPITCFGDTDGTLEVTFTGYAGAYDYEVFNEDGSSTAISGNNSNAHPLVIANVPAGNYFVRVTPLDYPYCDPEDTLVQTVASPSEALDVLIEELMAAGCPDNLGEISVVPQGGYPPYDITLTHSGGQQYTVNDVNAHVFTGLPSGSYTVDVIDAQGCSWTGGANVAPTPPIIASGVGTAAVCYDNPDGTIVVSASGGSGSYNYFINYYDETGSTIEFTPSVPQLSNEFNSLGEGYYSVTVVDNLGCSDTTSIIHLDGPDQLLAELELTTAMTCVDDAVVTLTATGGTAPYEFFNPDNSTWEAFNAGSQHIYSVAEGTHYAQIRDVNNCQYTTQVPVVINPIPDVDLIIEYASPSVNCADSATASIYAYAVGGIGNYTFDLMLNGGLVTSVTDPRSVIFENLSPGNYTVIATSEGGCNPDQETVIIANPAPLIFSYDADNVSCNGNEDGAITLMLSGGGGGYQYAISPNLDQFFEEDPEQGLPAGQYRFEDLSPGTYTVIVQDANGCFYVEDIEIIDPDPITITPGIIEPVVCSGEANGSISISIEGGTAPYRTAFNSNADGDFVDLGDNPTFDSLEEGTYAIFVRDANDCENVVVLEVPGGVNLNATVAPLYECTGNIPGNYVNITMEDPTVLDSIMYALDSTDPADMQLNPDFRDLAPGSHYIAISHTNGCVRTFDFEIDSYDALTLSLEQNNINEITAVAAGGLPPYTFYFNDDNNGSDNTYYINRTGTYTVRVVDQLGCEVQAQVSMEFIDIEIPNFFTPDGDGMNDTWMPDNMEGFPEILIKIYDRYGRVVAEEAYGTQGWDGKYHGNDLPTGDYWYVIKLNGENDDREFVGHFTLYR</sequence>
<dbReference type="RefSeq" id="WP_266010625.1">
    <property type="nucleotide sequence ID" value="NZ_JAPFQP010000001.1"/>
</dbReference>
<dbReference type="NCBIfam" id="TIGR04131">
    <property type="entry name" value="Bac_Flav_CTERM"/>
    <property type="match status" value="1"/>
</dbReference>
<gene>
    <name evidence="1" type="ORF">OO016_02750</name>
</gene>
<comment type="caution">
    <text evidence="1">The sequence shown here is derived from an EMBL/GenBank/DDBJ whole genome shotgun (WGS) entry which is preliminary data.</text>
</comment>
<dbReference type="Pfam" id="PF13573">
    <property type="entry name" value="SprB"/>
    <property type="match status" value="12"/>
</dbReference>
<dbReference type="Proteomes" id="UP001207116">
    <property type="component" value="Unassembled WGS sequence"/>
</dbReference>
<organism evidence="1 2">
    <name type="scientific">Lentiprolixibacter aurantiacus</name>
    <dbReference type="NCBI Taxonomy" id="2993939"/>
    <lineage>
        <taxon>Bacteria</taxon>
        <taxon>Pseudomonadati</taxon>
        <taxon>Bacteroidota</taxon>
        <taxon>Flavobacteriia</taxon>
        <taxon>Flavobacteriales</taxon>
        <taxon>Flavobacteriaceae</taxon>
        <taxon>Lentiprolixibacter</taxon>
    </lineage>
</organism>
<dbReference type="InterPro" id="IPR026341">
    <property type="entry name" value="T9SS_type_B"/>
</dbReference>
<dbReference type="EMBL" id="JAPFQP010000001">
    <property type="protein sequence ID" value="MCX2718510.1"/>
    <property type="molecule type" value="Genomic_DNA"/>
</dbReference>
<keyword evidence="2" id="KW-1185">Reference proteome</keyword>
<evidence type="ECO:0000313" key="1">
    <source>
        <dbReference type="EMBL" id="MCX2718510.1"/>
    </source>
</evidence>
<evidence type="ECO:0000313" key="2">
    <source>
        <dbReference type="Proteomes" id="UP001207116"/>
    </source>
</evidence>
<accession>A0AAE3MIN7</accession>
<protein>
    <submittedName>
        <fullName evidence="1">T9SS type B sorting domain-containing protein</fullName>
    </submittedName>
</protein>
<reference evidence="1" key="1">
    <citation type="submission" date="2022-11" db="EMBL/GenBank/DDBJ databases">
        <title>The characterization of three novel Bacteroidetes species and genomic analysis of their roles in tidal elemental geochemical cycles.</title>
        <authorList>
            <person name="Ma K.-J."/>
        </authorList>
    </citation>
    <scope>NUCLEOTIDE SEQUENCE</scope>
    <source>
        <strain evidence="1">M415</strain>
    </source>
</reference>
<dbReference type="Pfam" id="PF13585">
    <property type="entry name" value="CHU_C"/>
    <property type="match status" value="1"/>
</dbReference>
<name>A0AAE3MIN7_9FLAO</name>
<dbReference type="InterPro" id="IPR025667">
    <property type="entry name" value="SprB_repeat"/>
</dbReference>
<proteinExistence type="predicted"/>